<comment type="caution">
    <text evidence="3">The sequence shown here is derived from an EMBL/GenBank/DDBJ whole genome shotgun (WGS) entry which is preliminary data.</text>
</comment>
<evidence type="ECO:0000313" key="3">
    <source>
        <dbReference type="EMBL" id="KAF0297221.1"/>
    </source>
</evidence>
<feature type="domain" description="DUF7041" evidence="2">
    <location>
        <begin position="8"/>
        <end position="76"/>
    </location>
</feature>
<evidence type="ECO:0000256" key="1">
    <source>
        <dbReference type="SAM" id="MobiDB-lite"/>
    </source>
</evidence>
<feature type="compositionally biased region" description="Polar residues" evidence="1">
    <location>
        <begin position="238"/>
        <end position="247"/>
    </location>
</feature>
<organism evidence="3 5">
    <name type="scientific">Amphibalanus amphitrite</name>
    <name type="common">Striped barnacle</name>
    <name type="synonym">Balanus amphitrite</name>
    <dbReference type="NCBI Taxonomy" id="1232801"/>
    <lineage>
        <taxon>Eukaryota</taxon>
        <taxon>Metazoa</taxon>
        <taxon>Ecdysozoa</taxon>
        <taxon>Arthropoda</taxon>
        <taxon>Crustacea</taxon>
        <taxon>Multicrustacea</taxon>
        <taxon>Cirripedia</taxon>
        <taxon>Thoracica</taxon>
        <taxon>Thoracicalcarea</taxon>
        <taxon>Balanomorpha</taxon>
        <taxon>Balanoidea</taxon>
        <taxon>Balanidae</taxon>
        <taxon>Amphibalaninae</taxon>
        <taxon>Amphibalanus</taxon>
    </lineage>
</organism>
<dbReference type="EMBL" id="VIIS01001503">
    <property type="protein sequence ID" value="KAF0297221.1"/>
    <property type="molecule type" value="Genomic_DNA"/>
</dbReference>
<evidence type="ECO:0000259" key="2">
    <source>
        <dbReference type="Pfam" id="PF23055"/>
    </source>
</evidence>
<feature type="compositionally biased region" description="Low complexity" evidence="1">
    <location>
        <begin position="151"/>
        <end position="164"/>
    </location>
</feature>
<sequence>METAVQGWFAIMEAQFHLAKITSDTTRFYHVLAALPPTTVSKLDTSVLGSSSYATLRDAVCSLYERTRSELFDQLISKVQLTGRPSLFVRELQEIGCKVGVGDDLVRHKLLQSLPPTVGTVLAAQRDLTLHQLGKLADELMPLLQTSCLAATAQPQPPSTSQQQHQWDHRPAARSSGRSRDGPLPAASSTPRGLQPFYRDQRPQVCRAHLYFGQEARTCKPWCRWPKKGDAKMEPSSRRGSPQRPGN</sequence>
<name>A0A6A4W5P4_AMPAM</name>
<keyword evidence="5" id="KW-1185">Reference proteome</keyword>
<dbReference type="PANTHER" id="PTHR33327:SF3">
    <property type="entry name" value="RNA-DIRECTED DNA POLYMERASE"/>
    <property type="match status" value="1"/>
</dbReference>
<accession>A0A6A4W5P4</accession>
<dbReference type="OrthoDB" id="6378979at2759"/>
<dbReference type="AlphaFoldDB" id="A0A6A4W5P4"/>
<dbReference type="PANTHER" id="PTHR33327">
    <property type="entry name" value="ENDONUCLEASE"/>
    <property type="match status" value="1"/>
</dbReference>
<protein>
    <recommendedName>
        <fullName evidence="2">DUF7041 domain-containing protein</fullName>
    </recommendedName>
</protein>
<dbReference type="InterPro" id="IPR055469">
    <property type="entry name" value="DUF7041"/>
</dbReference>
<evidence type="ECO:0000313" key="4">
    <source>
        <dbReference type="EMBL" id="KAF0313684.1"/>
    </source>
</evidence>
<proteinExistence type="predicted"/>
<dbReference type="Pfam" id="PF23055">
    <property type="entry name" value="DUF7041"/>
    <property type="match status" value="1"/>
</dbReference>
<dbReference type="EMBL" id="VIIS01000074">
    <property type="protein sequence ID" value="KAF0313684.1"/>
    <property type="molecule type" value="Genomic_DNA"/>
</dbReference>
<feature type="region of interest" description="Disordered" evidence="1">
    <location>
        <begin position="222"/>
        <end position="247"/>
    </location>
</feature>
<feature type="compositionally biased region" description="Basic and acidic residues" evidence="1">
    <location>
        <begin position="227"/>
        <end position="237"/>
    </location>
</feature>
<dbReference type="Proteomes" id="UP000440578">
    <property type="component" value="Unassembled WGS sequence"/>
</dbReference>
<gene>
    <name evidence="3" type="ORF">FJT64_005295</name>
    <name evidence="4" type="ORF">FJT64_015819</name>
</gene>
<evidence type="ECO:0000313" key="5">
    <source>
        <dbReference type="Proteomes" id="UP000440578"/>
    </source>
</evidence>
<feature type="region of interest" description="Disordered" evidence="1">
    <location>
        <begin position="151"/>
        <end position="198"/>
    </location>
</feature>
<reference evidence="3 5" key="1">
    <citation type="submission" date="2019-07" db="EMBL/GenBank/DDBJ databases">
        <title>Draft genome assembly of a fouling barnacle, Amphibalanus amphitrite (Darwin, 1854): The first reference genome for Thecostraca.</title>
        <authorList>
            <person name="Kim W."/>
        </authorList>
    </citation>
    <scope>NUCLEOTIDE SEQUENCE [LARGE SCALE GENOMIC DNA]</scope>
    <source>
        <strain evidence="3">SNU_AA5</strain>
        <tissue evidence="3">Soma without cirri and trophi</tissue>
    </source>
</reference>